<dbReference type="EMBL" id="QGKY02002305">
    <property type="protein sequence ID" value="KAF2534125.1"/>
    <property type="molecule type" value="Genomic_DNA"/>
</dbReference>
<gene>
    <name evidence="3" type="ORF">F2Q70_00029731</name>
</gene>
<feature type="compositionally biased region" description="Basic and acidic residues" evidence="1">
    <location>
        <begin position="120"/>
        <end position="130"/>
    </location>
</feature>
<dbReference type="PRINTS" id="PR00625">
    <property type="entry name" value="JDOMAIN"/>
</dbReference>
<comment type="caution">
    <text evidence="3">The sequence shown here is derived from an EMBL/GenBank/DDBJ whole genome shotgun (WGS) entry which is preliminary data.</text>
</comment>
<dbReference type="AlphaFoldDB" id="A0A8S9FK00"/>
<dbReference type="SMART" id="SM00271">
    <property type="entry name" value="DnaJ"/>
    <property type="match status" value="1"/>
</dbReference>
<organism evidence="3">
    <name type="scientific">Brassica cretica</name>
    <name type="common">Mustard</name>
    <dbReference type="NCBI Taxonomy" id="69181"/>
    <lineage>
        <taxon>Eukaryota</taxon>
        <taxon>Viridiplantae</taxon>
        <taxon>Streptophyta</taxon>
        <taxon>Embryophyta</taxon>
        <taxon>Tracheophyta</taxon>
        <taxon>Spermatophyta</taxon>
        <taxon>Magnoliopsida</taxon>
        <taxon>eudicotyledons</taxon>
        <taxon>Gunneridae</taxon>
        <taxon>Pentapetalae</taxon>
        <taxon>rosids</taxon>
        <taxon>malvids</taxon>
        <taxon>Brassicales</taxon>
        <taxon>Brassicaceae</taxon>
        <taxon>Brassiceae</taxon>
        <taxon>Brassica</taxon>
    </lineage>
</organism>
<dbReference type="SUPFAM" id="SSF46565">
    <property type="entry name" value="Chaperone J-domain"/>
    <property type="match status" value="1"/>
</dbReference>
<dbReference type="Pfam" id="PF00226">
    <property type="entry name" value="DnaJ"/>
    <property type="match status" value="1"/>
</dbReference>
<evidence type="ECO:0000256" key="1">
    <source>
        <dbReference type="SAM" id="MobiDB-lite"/>
    </source>
</evidence>
<dbReference type="PANTHER" id="PTHR44137:SF32">
    <property type="entry name" value="DNAJ HEAT SHOCK AMINO-TERMINAL DOMAIN PROTEIN"/>
    <property type="match status" value="1"/>
</dbReference>
<dbReference type="InterPro" id="IPR018253">
    <property type="entry name" value="DnaJ_domain_CS"/>
</dbReference>
<reference evidence="3" key="1">
    <citation type="submission" date="2019-12" db="EMBL/GenBank/DDBJ databases">
        <title>Genome sequencing and annotation of Brassica cretica.</title>
        <authorList>
            <person name="Studholme D.J."/>
            <person name="Sarris P.F."/>
        </authorList>
    </citation>
    <scope>NUCLEOTIDE SEQUENCE</scope>
    <source>
        <strain evidence="3">PFS-102/07</strain>
        <tissue evidence="3">Leaf</tissue>
    </source>
</reference>
<evidence type="ECO:0000259" key="2">
    <source>
        <dbReference type="PROSITE" id="PS50076"/>
    </source>
</evidence>
<feature type="domain" description="J" evidence="2">
    <location>
        <begin position="20"/>
        <end position="85"/>
    </location>
</feature>
<feature type="region of interest" description="Disordered" evidence="1">
    <location>
        <begin position="79"/>
        <end position="130"/>
    </location>
</feature>
<name>A0A8S9FK00_BRACR</name>
<proteinExistence type="predicted"/>
<dbReference type="PROSITE" id="PS00636">
    <property type="entry name" value="DNAJ_1"/>
    <property type="match status" value="1"/>
</dbReference>
<protein>
    <recommendedName>
        <fullName evidence="2">J domain-containing protein</fullName>
    </recommendedName>
</protein>
<dbReference type="InterPro" id="IPR001623">
    <property type="entry name" value="DnaJ_domain"/>
</dbReference>
<dbReference type="InterPro" id="IPR036869">
    <property type="entry name" value="J_dom_sf"/>
</dbReference>
<dbReference type="PROSITE" id="PS50076">
    <property type="entry name" value="DNAJ_2"/>
    <property type="match status" value="1"/>
</dbReference>
<dbReference type="Gene3D" id="1.10.287.110">
    <property type="entry name" value="DnaJ domain"/>
    <property type="match status" value="1"/>
</dbReference>
<accession>A0A8S9FK00</accession>
<dbReference type="CDD" id="cd06257">
    <property type="entry name" value="DnaJ"/>
    <property type="match status" value="1"/>
</dbReference>
<sequence length="130" mass="14962">MVFQKRELVCKKLLRGLLQDSSELIMLRDTLADDEAVKKQYKKLALLLHPDKTRLNGAEGAFKLVLDAWSLLSDKAKRVSYDHQKRKKKEKKSEPEPPPAAAAATREDHPKRRFKKTEKRARQEEAGKAK</sequence>
<dbReference type="PANTHER" id="PTHR44137">
    <property type="entry name" value="BNAC03G44070D PROTEIN"/>
    <property type="match status" value="1"/>
</dbReference>
<evidence type="ECO:0000313" key="3">
    <source>
        <dbReference type="EMBL" id="KAF2534125.1"/>
    </source>
</evidence>